<dbReference type="RefSeq" id="WP_183671205.1">
    <property type="nucleotide sequence ID" value="NZ_BMPB01000005.1"/>
</dbReference>
<keyword evidence="1" id="KW-1133">Transmembrane helix</keyword>
<evidence type="ECO:0000256" key="1">
    <source>
        <dbReference type="SAM" id="Phobius"/>
    </source>
</evidence>
<feature type="domain" description="Protein FecR C-terminal" evidence="3">
    <location>
        <begin position="198"/>
        <end position="259"/>
    </location>
</feature>
<name>A0ABR6KMY6_9BACT</name>
<feature type="transmembrane region" description="Helical" evidence="1">
    <location>
        <begin position="44"/>
        <end position="63"/>
    </location>
</feature>
<dbReference type="Pfam" id="PF16344">
    <property type="entry name" value="FecR_C"/>
    <property type="match status" value="1"/>
</dbReference>
<evidence type="ECO:0000313" key="5">
    <source>
        <dbReference type="Proteomes" id="UP000533637"/>
    </source>
</evidence>
<dbReference type="Pfam" id="PF04773">
    <property type="entry name" value="FecR"/>
    <property type="match status" value="1"/>
</dbReference>
<gene>
    <name evidence="4" type="ORF">GGQ57_002778</name>
</gene>
<dbReference type="InterPro" id="IPR032508">
    <property type="entry name" value="FecR_C"/>
</dbReference>
<evidence type="ECO:0000313" key="4">
    <source>
        <dbReference type="EMBL" id="MBB4622869.1"/>
    </source>
</evidence>
<feature type="domain" description="FecR protein" evidence="2">
    <location>
        <begin position="71"/>
        <end position="157"/>
    </location>
</feature>
<comment type="caution">
    <text evidence="4">The sequence shown here is derived from an EMBL/GenBank/DDBJ whole genome shotgun (WGS) entry which is preliminary data.</text>
</comment>
<keyword evidence="1" id="KW-0472">Membrane</keyword>
<dbReference type="InterPro" id="IPR012373">
    <property type="entry name" value="Ferrdict_sens_TM"/>
</dbReference>
<dbReference type="PANTHER" id="PTHR30273:SF2">
    <property type="entry name" value="PROTEIN FECR"/>
    <property type="match status" value="1"/>
</dbReference>
<keyword evidence="5" id="KW-1185">Reference proteome</keyword>
<evidence type="ECO:0000259" key="3">
    <source>
        <dbReference type="Pfam" id="PF16344"/>
    </source>
</evidence>
<sequence length="259" mass="29618">MKPEKIKIIPRWSKSKEDIWKEAFADLEDVPLSKKIRHISLEKYAAVILLVVILTGTIISQSYSVIQIAERGSHLLVTLPDGSRVNLNADSRLTYKPYRWFVSRNVELEGEAFFEVKQGKRFSVKSNQNKVNVLGTSFNVFSRPDKYRVTCLTGKVQVATLDKVTTLDPNMQLTYHDSKLTIEENIHTSQSVAWIENKFVFEGVPLVEVISEVERQYNIRVKADFPTGYVYTGNFSRITKPDEVLKIIGKPFGIKFSIE</sequence>
<accession>A0ABR6KMY6</accession>
<dbReference type="Gene3D" id="2.60.120.1440">
    <property type="match status" value="1"/>
</dbReference>
<organism evidence="4 5">
    <name type="scientific">Parabacteroides faecis</name>
    <dbReference type="NCBI Taxonomy" id="1217282"/>
    <lineage>
        <taxon>Bacteria</taxon>
        <taxon>Pseudomonadati</taxon>
        <taxon>Bacteroidota</taxon>
        <taxon>Bacteroidia</taxon>
        <taxon>Bacteroidales</taxon>
        <taxon>Tannerellaceae</taxon>
        <taxon>Parabacteroides</taxon>
    </lineage>
</organism>
<proteinExistence type="predicted"/>
<protein>
    <submittedName>
        <fullName evidence="4">Ferric-dicitrate binding protein FerR (Iron transport regulator)</fullName>
    </submittedName>
</protein>
<dbReference type="Gene3D" id="3.55.50.30">
    <property type="match status" value="1"/>
</dbReference>
<dbReference type="PANTHER" id="PTHR30273">
    <property type="entry name" value="PERIPLASMIC SIGNAL SENSOR AND SIGMA FACTOR ACTIVATOR FECR-RELATED"/>
    <property type="match status" value="1"/>
</dbReference>
<dbReference type="Proteomes" id="UP000533637">
    <property type="component" value="Unassembled WGS sequence"/>
</dbReference>
<reference evidence="4 5" key="1">
    <citation type="submission" date="2020-08" db="EMBL/GenBank/DDBJ databases">
        <title>Genomic Encyclopedia of Type Strains, Phase IV (KMG-IV): sequencing the most valuable type-strain genomes for metagenomic binning, comparative biology and taxonomic classification.</title>
        <authorList>
            <person name="Goeker M."/>
        </authorList>
    </citation>
    <scope>NUCLEOTIDE SEQUENCE [LARGE SCALE GENOMIC DNA]</scope>
    <source>
        <strain evidence="4 5">DSM 102983</strain>
    </source>
</reference>
<evidence type="ECO:0000259" key="2">
    <source>
        <dbReference type="Pfam" id="PF04773"/>
    </source>
</evidence>
<dbReference type="InterPro" id="IPR006860">
    <property type="entry name" value="FecR"/>
</dbReference>
<keyword evidence="1" id="KW-0812">Transmembrane</keyword>
<dbReference type="EMBL" id="JACHOC010000005">
    <property type="protein sequence ID" value="MBB4622869.1"/>
    <property type="molecule type" value="Genomic_DNA"/>
</dbReference>